<proteinExistence type="predicted"/>
<name>A0A9D3UJE5_9ROSI</name>
<sequence>MNRLQIWGKFWQIRDSDGDRDNPFGKTQIRHFHCQDFELVLFLGLLKEVERKPKGITKEIKVYLREDCYWPETKETREVGTEIGLSESFFEVRKMGRCESVLKNVWCNVTINNGAITRVSSKID</sequence>
<keyword evidence="2" id="KW-1185">Reference proteome</keyword>
<comment type="caution">
    <text evidence="1">The sequence shown here is derived from an EMBL/GenBank/DDBJ whole genome shotgun (WGS) entry which is preliminary data.</text>
</comment>
<organism evidence="1 2">
    <name type="scientific">Gossypium stocksii</name>
    <dbReference type="NCBI Taxonomy" id="47602"/>
    <lineage>
        <taxon>Eukaryota</taxon>
        <taxon>Viridiplantae</taxon>
        <taxon>Streptophyta</taxon>
        <taxon>Embryophyta</taxon>
        <taxon>Tracheophyta</taxon>
        <taxon>Spermatophyta</taxon>
        <taxon>Magnoliopsida</taxon>
        <taxon>eudicotyledons</taxon>
        <taxon>Gunneridae</taxon>
        <taxon>Pentapetalae</taxon>
        <taxon>rosids</taxon>
        <taxon>malvids</taxon>
        <taxon>Malvales</taxon>
        <taxon>Malvaceae</taxon>
        <taxon>Malvoideae</taxon>
        <taxon>Gossypium</taxon>
    </lineage>
</organism>
<protein>
    <submittedName>
        <fullName evidence="1">Uncharacterized protein</fullName>
    </submittedName>
</protein>
<dbReference type="AlphaFoldDB" id="A0A9D3UJE5"/>
<gene>
    <name evidence="1" type="ORF">J1N35_037027</name>
</gene>
<accession>A0A9D3UJE5</accession>
<dbReference type="EMBL" id="JAIQCV010000011">
    <property type="protein sequence ID" value="KAH1046243.1"/>
    <property type="molecule type" value="Genomic_DNA"/>
</dbReference>
<evidence type="ECO:0000313" key="2">
    <source>
        <dbReference type="Proteomes" id="UP000828251"/>
    </source>
</evidence>
<evidence type="ECO:0000313" key="1">
    <source>
        <dbReference type="EMBL" id="KAH1046243.1"/>
    </source>
</evidence>
<reference evidence="1 2" key="1">
    <citation type="journal article" date="2021" name="Plant Biotechnol. J.">
        <title>Multi-omics assisted identification of the key and species-specific regulatory components of drought-tolerant mechanisms in Gossypium stocksii.</title>
        <authorList>
            <person name="Yu D."/>
            <person name="Ke L."/>
            <person name="Zhang D."/>
            <person name="Wu Y."/>
            <person name="Sun Y."/>
            <person name="Mei J."/>
            <person name="Sun J."/>
            <person name="Sun Y."/>
        </authorList>
    </citation>
    <scope>NUCLEOTIDE SEQUENCE [LARGE SCALE GENOMIC DNA]</scope>
    <source>
        <strain evidence="2">cv. E1</strain>
        <tissue evidence="1">Leaf</tissue>
    </source>
</reference>
<dbReference type="Proteomes" id="UP000828251">
    <property type="component" value="Unassembled WGS sequence"/>
</dbReference>